<dbReference type="Gene3D" id="3.40.630.30">
    <property type="match status" value="1"/>
</dbReference>
<evidence type="ECO:0000256" key="1">
    <source>
        <dbReference type="SAM" id="MobiDB-lite"/>
    </source>
</evidence>
<dbReference type="AlphaFoldDB" id="A0A7S8C4G6"/>
<evidence type="ECO:0000313" key="4">
    <source>
        <dbReference type="Proteomes" id="UP000593594"/>
    </source>
</evidence>
<dbReference type="InterPro" id="IPR038740">
    <property type="entry name" value="BioF2-like_GNAT_dom"/>
</dbReference>
<name>A0A7S8C4G6_9HYPH</name>
<protein>
    <submittedName>
        <fullName evidence="3">GNAT family N-acetyltransferase</fullName>
    </submittedName>
</protein>
<accession>A0A7S8C4G6</accession>
<dbReference type="Proteomes" id="UP000593594">
    <property type="component" value="Chromosome"/>
</dbReference>
<evidence type="ECO:0000313" key="3">
    <source>
        <dbReference type="EMBL" id="QPC43196.1"/>
    </source>
</evidence>
<keyword evidence="4" id="KW-1185">Reference proteome</keyword>
<gene>
    <name evidence="3" type="ORF">HW532_11145</name>
</gene>
<reference evidence="3 4" key="1">
    <citation type="submission" date="2020-06" db="EMBL/GenBank/DDBJ databases">
        <title>Genome sequence of 2 isolates from Red Sea Mangroves.</title>
        <authorList>
            <person name="Sefrji F."/>
            <person name="Michoud G."/>
            <person name="Merlino G."/>
            <person name="Daffonchio D."/>
        </authorList>
    </citation>
    <scope>NUCLEOTIDE SEQUENCE [LARGE SCALE GENOMIC DNA]</scope>
    <source>
        <strain evidence="3 4">R1DC25</strain>
    </source>
</reference>
<dbReference type="KEGG" id="kmn:HW532_11145"/>
<feature type="domain" description="BioF2-like acetyltransferase" evidence="2">
    <location>
        <begin position="212"/>
        <end position="359"/>
    </location>
</feature>
<proteinExistence type="predicted"/>
<organism evidence="3 4">
    <name type="scientific">Kaustia mangrovi</name>
    <dbReference type="NCBI Taxonomy" id="2593653"/>
    <lineage>
        <taxon>Bacteria</taxon>
        <taxon>Pseudomonadati</taxon>
        <taxon>Pseudomonadota</taxon>
        <taxon>Alphaproteobacteria</taxon>
        <taxon>Hyphomicrobiales</taxon>
        <taxon>Parvibaculaceae</taxon>
        <taxon>Kaustia</taxon>
    </lineage>
</organism>
<dbReference type="Pfam" id="PF13480">
    <property type="entry name" value="Acetyltransf_6"/>
    <property type="match status" value="1"/>
</dbReference>
<feature type="region of interest" description="Disordered" evidence="1">
    <location>
        <begin position="1"/>
        <end position="31"/>
    </location>
</feature>
<sequence>MSPTASSRDSAVPVAAGPAGDRPQTGGAAAPHDVALDGLGTFRLEIVHDLAAAEGDWRELEAHGEGHPFQSYGWIAVWYETIGRKAGIEPVIAILRDTDGQACLLLPLGLERGRLGTRIVALGDPVCDYHGPLVTRALAQGLTGPALEAFWAAVLKALPRADLVALTRQPPWLGTVANPLHALARHPYSAGAHGTRLGADWETFYAERRGTKTRRRFREKERRLEKFGPVAFEAVTGASRREALAGECLALKSRQLDEMQAARNPFSSPDVQAFFRAGACRLADADGFHLFRLSAGGETVAAALCLVGGGSLYYIVPVYQGGPYQRCSPGALLLHRIMQWSIERGCTRFDFTIGDEGYKADWADESWTLRYGVWPITPKGHVAALGMRSAIALKRWIKSRPAVFALVRRALALKTRILGQGGA</sequence>
<evidence type="ECO:0000259" key="2">
    <source>
        <dbReference type="Pfam" id="PF13480"/>
    </source>
</evidence>
<dbReference type="InterPro" id="IPR016181">
    <property type="entry name" value="Acyl_CoA_acyltransferase"/>
</dbReference>
<dbReference type="GO" id="GO:0016740">
    <property type="term" value="F:transferase activity"/>
    <property type="evidence" value="ECO:0007669"/>
    <property type="project" value="UniProtKB-KW"/>
</dbReference>
<keyword evidence="3" id="KW-0808">Transferase</keyword>
<dbReference type="SUPFAM" id="SSF55729">
    <property type="entry name" value="Acyl-CoA N-acyltransferases (Nat)"/>
    <property type="match status" value="1"/>
</dbReference>
<dbReference type="RefSeq" id="WP_213160557.1">
    <property type="nucleotide sequence ID" value="NZ_CP058214.1"/>
</dbReference>
<dbReference type="EMBL" id="CP058214">
    <property type="protein sequence ID" value="QPC43196.1"/>
    <property type="molecule type" value="Genomic_DNA"/>
</dbReference>